<keyword evidence="3" id="KW-1185">Reference proteome</keyword>
<comment type="caution">
    <text evidence="2">The sequence shown here is derived from an EMBL/GenBank/DDBJ whole genome shotgun (WGS) entry which is preliminary data.</text>
</comment>
<dbReference type="Pfam" id="PF08241">
    <property type="entry name" value="Methyltransf_11"/>
    <property type="match status" value="1"/>
</dbReference>
<dbReference type="Proteomes" id="UP000223071">
    <property type="component" value="Unassembled WGS sequence"/>
</dbReference>
<accession>A0A2A9HFF7</accession>
<dbReference type="GO" id="GO:0032259">
    <property type="term" value="P:methylation"/>
    <property type="evidence" value="ECO:0007669"/>
    <property type="project" value="UniProtKB-KW"/>
</dbReference>
<keyword evidence="2" id="KW-0808">Transferase</keyword>
<proteinExistence type="predicted"/>
<dbReference type="SUPFAM" id="SSF53335">
    <property type="entry name" value="S-adenosyl-L-methionine-dependent methyltransferases"/>
    <property type="match status" value="1"/>
</dbReference>
<evidence type="ECO:0000313" key="2">
    <source>
        <dbReference type="EMBL" id="PFG73529.1"/>
    </source>
</evidence>
<protein>
    <submittedName>
        <fullName evidence="2">Methyltransferase family protein</fullName>
    </submittedName>
</protein>
<dbReference type="InterPro" id="IPR013216">
    <property type="entry name" value="Methyltransf_11"/>
</dbReference>
<feature type="domain" description="Methyltransferase type 11" evidence="1">
    <location>
        <begin position="44"/>
        <end position="140"/>
    </location>
</feature>
<evidence type="ECO:0000313" key="3">
    <source>
        <dbReference type="Proteomes" id="UP000223071"/>
    </source>
</evidence>
<dbReference type="PANTHER" id="PTHR43591:SF24">
    <property type="entry name" value="2-METHOXY-6-POLYPRENYL-1,4-BENZOQUINOL METHYLASE, MITOCHONDRIAL"/>
    <property type="match status" value="1"/>
</dbReference>
<name>A0A2A9HFF7_TEPT2</name>
<dbReference type="InterPro" id="IPR029063">
    <property type="entry name" value="SAM-dependent_MTases_sf"/>
</dbReference>
<dbReference type="Gene3D" id="3.40.50.150">
    <property type="entry name" value="Vaccinia Virus protein VP39"/>
    <property type="match status" value="1"/>
</dbReference>
<sequence>MAGNVQDQFGPAARAYAVFSYHAAGPDLPVIVEAAGLTGAEAVLDLGTGAGHTAMACARHAAAVVALDITPEMLATAAELAASRRIDNITFELGDAARLPFPGAAFDVVTCRVAAHHFPDLPRVIREAWRVLRPGGRFVIADTIAPEDAAADTFLNTIEFLRDPSHVRDCRGSEWIRLLQTAGFEAEMVFRMVLALDGADWVARQRTPAEKVGIIRRLLAEAPPAIRAQFDIRDDPWGFSQPIAVIRALRPA</sequence>
<evidence type="ECO:0000259" key="1">
    <source>
        <dbReference type="Pfam" id="PF08241"/>
    </source>
</evidence>
<organism evidence="2 3">
    <name type="scientific">Tepidiforma thermophila (strain KCTC 52669 / CGMCC 1.13589 / G233)</name>
    <dbReference type="NCBI Taxonomy" id="2761530"/>
    <lineage>
        <taxon>Bacteria</taxon>
        <taxon>Bacillati</taxon>
        <taxon>Chloroflexota</taxon>
        <taxon>Tepidiformia</taxon>
        <taxon>Tepidiformales</taxon>
        <taxon>Tepidiformaceae</taxon>
        <taxon>Tepidiforma</taxon>
    </lineage>
</organism>
<dbReference type="EMBL" id="PDJQ01000001">
    <property type="protein sequence ID" value="PFG73529.1"/>
    <property type="molecule type" value="Genomic_DNA"/>
</dbReference>
<dbReference type="RefSeq" id="WP_106427053.1">
    <property type="nucleotide sequence ID" value="NZ_PDJQ01000001.1"/>
</dbReference>
<reference evidence="2 3" key="1">
    <citation type="submission" date="2017-09" db="EMBL/GenBank/DDBJ databases">
        <title>Sequencing the genomes of two abundant thermophiles in Great Basin hot springs: Thermocrinis jamiesonii and novel Chloroflexi Thermoflexus hugenholtzii.</title>
        <authorList>
            <person name="Hedlund B."/>
        </authorList>
    </citation>
    <scope>NUCLEOTIDE SEQUENCE [LARGE SCALE GENOMIC DNA]</scope>
    <source>
        <strain evidence="2 3">G233</strain>
    </source>
</reference>
<gene>
    <name evidence="2" type="ORF">A9A59_0729</name>
</gene>
<dbReference type="AlphaFoldDB" id="A0A2A9HFF7"/>
<dbReference type="PANTHER" id="PTHR43591">
    <property type="entry name" value="METHYLTRANSFERASE"/>
    <property type="match status" value="1"/>
</dbReference>
<dbReference type="GO" id="GO:0008757">
    <property type="term" value="F:S-adenosylmethionine-dependent methyltransferase activity"/>
    <property type="evidence" value="ECO:0007669"/>
    <property type="project" value="InterPro"/>
</dbReference>
<dbReference type="CDD" id="cd02440">
    <property type="entry name" value="AdoMet_MTases"/>
    <property type="match status" value="1"/>
</dbReference>
<keyword evidence="2" id="KW-0489">Methyltransferase</keyword>